<reference evidence="2" key="2">
    <citation type="submission" date="2015-01" db="EMBL/GenBank/DDBJ databases">
        <title>Evolutionary Origins and Diversification of the Mycorrhizal Mutualists.</title>
        <authorList>
            <consortium name="DOE Joint Genome Institute"/>
            <consortium name="Mycorrhizal Genomics Consortium"/>
            <person name="Kohler A."/>
            <person name="Kuo A."/>
            <person name="Nagy L.G."/>
            <person name="Floudas D."/>
            <person name="Copeland A."/>
            <person name="Barry K.W."/>
            <person name="Cichocki N."/>
            <person name="Veneault-Fourrey C."/>
            <person name="LaButti K."/>
            <person name="Lindquist E.A."/>
            <person name="Lipzen A."/>
            <person name="Lundell T."/>
            <person name="Morin E."/>
            <person name="Murat C."/>
            <person name="Riley R."/>
            <person name="Ohm R."/>
            <person name="Sun H."/>
            <person name="Tunlid A."/>
            <person name="Henrissat B."/>
            <person name="Grigoriev I.V."/>
            <person name="Hibbett D.S."/>
            <person name="Martin F."/>
        </authorList>
    </citation>
    <scope>NUCLEOTIDE SEQUENCE [LARGE SCALE GENOMIC DNA]</scope>
    <source>
        <strain evidence="2">MUT 4182</strain>
    </source>
</reference>
<dbReference type="HOGENOM" id="CLU_1526280_0_0_1"/>
<dbReference type="Proteomes" id="UP000054248">
    <property type="component" value="Unassembled WGS sequence"/>
</dbReference>
<name>A0A0C3LFZ2_9AGAM</name>
<gene>
    <name evidence="1" type="ORF">M407DRAFT_96463</name>
</gene>
<protein>
    <submittedName>
        <fullName evidence="1">Uncharacterized protein</fullName>
    </submittedName>
</protein>
<evidence type="ECO:0000313" key="2">
    <source>
        <dbReference type="Proteomes" id="UP000054248"/>
    </source>
</evidence>
<evidence type="ECO:0000313" key="1">
    <source>
        <dbReference type="EMBL" id="KIO32863.1"/>
    </source>
</evidence>
<dbReference type="EMBL" id="KN822952">
    <property type="protein sequence ID" value="KIO32863.1"/>
    <property type="molecule type" value="Genomic_DNA"/>
</dbReference>
<organism evidence="1 2">
    <name type="scientific">Tulasnella calospora MUT 4182</name>
    <dbReference type="NCBI Taxonomy" id="1051891"/>
    <lineage>
        <taxon>Eukaryota</taxon>
        <taxon>Fungi</taxon>
        <taxon>Dikarya</taxon>
        <taxon>Basidiomycota</taxon>
        <taxon>Agaricomycotina</taxon>
        <taxon>Agaricomycetes</taxon>
        <taxon>Cantharellales</taxon>
        <taxon>Tulasnellaceae</taxon>
        <taxon>Tulasnella</taxon>
    </lineage>
</organism>
<keyword evidence="2" id="KW-1185">Reference proteome</keyword>
<dbReference type="AlphaFoldDB" id="A0A0C3LFZ2"/>
<reference evidence="1 2" key="1">
    <citation type="submission" date="2014-04" db="EMBL/GenBank/DDBJ databases">
        <authorList>
            <consortium name="DOE Joint Genome Institute"/>
            <person name="Kuo A."/>
            <person name="Girlanda M."/>
            <person name="Perotto S."/>
            <person name="Kohler A."/>
            <person name="Nagy L.G."/>
            <person name="Floudas D."/>
            <person name="Copeland A."/>
            <person name="Barry K.W."/>
            <person name="Cichocki N."/>
            <person name="Veneault-Fourrey C."/>
            <person name="LaButti K."/>
            <person name="Lindquist E.A."/>
            <person name="Lipzen A."/>
            <person name="Lundell T."/>
            <person name="Morin E."/>
            <person name="Murat C."/>
            <person name="Sun H."/>
            <person name="Tunlid A."/>
            <person name="Henrissat B."/>
            <person name="Grigoriev I.V."/>
            <person name="Hibbett D.S."/>
            <person name="Martin F."/>
            <person name="Nordberg H.P."/>
            <person name="Cantor M.N."/>
            <person name="Hua S.X."/>
        </authorList>
    </citation>
    <scope>NUCLEOTIDE SEQUENCE [LARGE SCALE GENOMIC DNA]</scope>
    <source>
        <strain evidence="1 2">MUT 4182</strain>
    </source>
</reference>
<proteinExistence type="predicted"/>
<sequence>MTSSDYRFDAALAPRARFGLRPGKGDLRGLASGPASLELPDAFRGLAGDGGGLRDDARFRLVFEVPGTEVAEIGSGAAFRLLFVADVEASFVDALFLVFLAAGVAPSEDDRSASAALALARVTRISELFEAEAEGLDVVASAEELFVAALDFFALGSDASGGGEVDLLLVLSDSGG</sequence>
<accession>A0A0C3LFZ2</accession>